<evidence type="ECO:0000313" key="6">
    <source>
        <dbReference type="Proteomes" id="UP000614601"/>
    </source>
</evidence>
<keyword evidence="4" id="KW-0472">Membrane</keyword>
<keyword evidence="3" id="KW-1133">Transmembrane helix</keyword>
<evidence type="ECO:0000256" key="1">
    <source>
        <dbReference type="ARBA" id="ARBA00004167"/>
    </source>
</evidence>
<evidence type="ECO:0000313" key="5">
    <source>
        <dbReference type="EMBL" id="CAD5223972.1"/>
    </source>
</evidence>
<gene>
    <name evidence="5" type="ORF">BOKJ2_LOCUS10742</name>
</gene>
<evidence type="ECO:0008006" key="7">
    <source>
        <dbReference type="Google" id="ProtNLM"/>
    </source>
</evidence>
<dbReference type="EMBL" id="CAJFDH010000005">
    <property type="protein sequence ID" value="CAD5223972.1"/>
    <property type="molecule type" value="Genomic_DNA"/>
</dbReference>
<reference evidence="5" key="1">
    <citation type="submission" date="2020-09" db="EMBL/GenBank/DDBJ databases">
        <authorList>
            <person name="Kikuchi T."/>
        </authorList>
    </citation>
    <scope>NUCLEOTIDE SEQUENCE</scope>
    <source>
        <strain evidence="5">SH1</strain>
    </source>
</reference>
<evidence type="ECO:0000256" key="2">
    <source>
        <dbReference type="ARBA" id="ARBA00022692"/>
    </source>
</evidence>
<comment type="caution">
    <text evidence="5">The sequence shown here is derived from an EMBL/GenBank/DDBJ whole genome shotgun (WGS) entry which is preliminary data.</text>
</comment>
<dbReference type="PANTHER" id="PTHR15407">
    <property type="entry name" value="FUKUTIN-RELATED"/>
    <property type="match status" value="1"/>
</dbReference>
<dbReference type="Proteomes" id="UP000614601">
    <property type="component" value="Unassembled WGS sequence"/>
</dbReference>
<dbReference type="PANTHER" id="PTHR15407:SF28">
    <property type="entry name" value="RIBITOL-5-PHOSPHATE TRANSFERASE FKTN"/>
    <property type="match status" value="1"/>
</dbReference>
<dbReference type="GO" id="GO:0016020">
    <property type="term" value="C:membrane"/>
    <property type="evidence" value="ECO:0007669"/>
    <property type="project" value="UniProtKB-SubCell"/>
</dbReference>
<keyword evidence="2" id="KW-0812">Transmembrane</keyword>
<sequence>MTYFVLDKQSNDHIKLFGMLTNEVNVTQSRILPRFATRTVTVIVNNNATVTIDIPVDLDKFWFYWSKSNFIKCRKLSMKRSNTTRLIPKHKVSVLSKYREFADKWNTTFQIACGTLLGWYRECDLIPSTQDIDLTGPSSLIRPSFMKSIQSKYDVRSVYGNDEDSLELNWVYHGVRTDLFFKYPHNGTHEKIGALDFANNKQIMSYYPKSTGTCAGDLHGVLVYVPCNAEEILVSEYGDYAQDIELKQYSYASNPANIVAGPAMEAEMFARLSRTSWP</sequence>
<accession>A0A811L6Q7</accession>
<organism evidence="5 6">
    <name type="scientific">Bursaphelenchus okinawaensis</name>
    <dbReference type="NCBI Taxonomy" id="465554"/>
    <lineage>
        <taxon>Eukaryota</taxon>
        <taxon>Metazoa</taxon>
        <taxon>Ecdysozoa</taxon>
        <taxon>Nematoda</taxon>
        <taxon>Chromadorea</taxon>
        <taxon>Rhabditida</taxon>
        <taxon>Tylenchina</taxon>
        <taxon>Tylenchomorpha</taxon>
        <taxon>Aphelenchoidea</taxon>
        <taxon>Aphelenchoididae</taxon>
        <taxon>Bursaphelenchus</taxon>
    </lineage>
</organism>
<evidence type="ECO:0000256" key="3">
    <source>
        <dbReference type="ARBA" id="ARBA00022989"/>
    </source>
</evidence>
<dbReference type="InterPro" id="IPR009644">
    <property type="entry name" value="FKTN/MNN4/W02B3.4-1"/>
</dbReference>
<protein>
    <recommendedName>
        <fullName evidence="7">LicD family protein</fullName>
    </recommendedName>
</protein>
<name>A0A811L6Q7_9BILA</name>
<keyword evidence="6" id="KW-1185">Reference proteome</keyword>
<dbReference type="OrthoDB" id="444255at2759"/>
<dbReference type="EMBL" id="CAJFCW020000005">
    <property type="protein sequence ID" value="CAG9119261.1"/>
    <property type="molecule type" value="Genomic_DNA"/>
</dbReference>
<comment type="subcellular location">
    <subcellularLocation>
        <location evidence="1">Membrane</location>
        <topology evidence="1">Single-pass membrane protein</topology>
    </subcellularLocation>
</comment>
<proteinExistence type="predicted"/>
<dbReference type="AlphaFoldDB" id="A0A811L6Q7"/>
<dbReference type="Proteomes" id="UP000783686">
    <property type="component" value="Unassembled WGS sequence"/>
</dbReference>
<evidence type="ECO:0000256" key="4">
    <source>
        <dbReference type="ARBA" id="ARBA00023136"/>
    </source>
</evidence>